<name>A0A6J0C0R5_NEOLC</name>
<keyword evidence="8" id="KW-1185">Reference proteome</keyword>
<dbReference type="InterPro" id="IPR001314">
    <property type="entry name" value="Peptidase_S1A"/>
</dbReference>
<evidence type="ECO:0000256" key="5">
    <source>
        <dbReference type="ARBA" id="ARBA00023157"/>
    </source>
</evidence>
<evidence type="ECO:0000313" key="9">
    <source>
        <dbReference type="RefSeq" id="XP_015520028.2"/>
    </source>
</evidence>
<dbReference type="GeneID" id="107224476"/>
<accession>A0A6J0C0R5</accession>
<dbReference type="GO" id="GO:0016485">
    <property type="term" value="P:protein processing"/>
    <property type="evidence" value="ECO:0007669"/>
    <property type="project" value="UniProtKB-ARBA"/>
</dbReference>
<evidence type="ECO:0000256" key="6">
    <source>
        <dbReference type="SAM" id="SignalP"/>
    </source>
</evidence>
<dbReference type="Pfam" id="PF00089">
    <property type="entry name" value="Trypsin"/>
    <property type="match status" value="1"/>
</dbReference>
<dbReference type="Gene3D" id="2.40.10.10">
    <property type="entry name" value="Trypsin-like serine proteases"/>
    <property type="match status" value="1"/>
</dbReference>
<keyword evidence="5" id="KW-1015">Disulfide bond</keyword>
<protein>
    <submittedName>
        <fullName evidence="9">Trypsin-3</fullName>
    </submittedName>
</protein>
<evidence type="ECO:0000313" key="8">
    <source>
        <dbReference type="Proteomes" id="UP000829291"/>
    </source>
</evidence>
<dbReference type="CDD" id="cd00190">
    <property type="entry name" value="Tryp_SPc"/>
    <property type="match status" value="1"/>
</dbReference>
<dbReference type="PANTHER" id="PTHR24276">
    <property type="entry name" value="POLYSERASE-RELATED"/>
    <property type="match status" value="1"/>
</dbReference>
<evidence type="ECO:0000256" key="2">
    <source>
        <dbReference type="ARBA" id="ARBA00022670"/>
    </source>
</evidence>
<keyword evidence="2" id="KW-0645">Protease</keyword>
<dbReference type="PANTHER" id="PTHR24276:SF91">
    <property type="entry name" value="AT26814P-RELATED"/>
    <property type="match status" value="1"/>
</dbReference>
<dbReference type="GO" id="GO:0004252">
    <property type="term" value="F:serine-type endopeptidase activity"/>
    <property type="evidence" value="ECO:0007669"/>
    <property type="project" value="UniProtKB-EC"/>
</dbReference>
<dbReference type="InterPro" id="IPR050430">
    <property type="entry name" value="Peptidase_S1"/>
</dbReference>
<dbReference type="RefSeq" id="XP_015520028.2">
    <property type="nucleotide sequence ID" value="XM_015664542.2"/>
</dbReference>
<dbReference type="FunCoup" id="A0A6J0C0R5">
    <property type="interactions" value="43"/>
</dbReference>
<proteinExistence type="inferred from homology"/>
<dbReference type="InterPro" id="IPR043504">
    <property type="entry name" value="Peptidase_S1_PA_chymotrypsin"/>
</dbReference>
<evidence type="ECO:0000256" key="4">
    <source>
        <dbReference type="ARBA" id="ARBA00022825"/>
    </source>
</evidence>
<dbReference type="InterPro" id="IPR009003">
    <property type="entry name" value="Peptidase_S1_PA"/>
</dbReference>
<dbReference type="SUPFAM" id="SSF50494">
    <property type="entry name" value="Trypsin-like serine proteases"/>
    <property type="match status" value="1"/>
</dbReference>
<feature type="chain" id="PRO_5045034740" evidence="6">
    <location>
        <begin position="18"/>
        <end position="260"/>
    </location>
</feature>
<keyword evidence="4" id="KW-0720">Serine protease</keyword>
<dbReference type="AlphaFoldDB" id="A0A6J0C0R5"/>
<dbReference type="GO" id="GO:0005576">
    <property type="term" value="C:extracellular region"/>
    <property type="evidence" value="ECO:0007669"/>
    <property type="project" value="UniProtKB-SubCell"/>
</dbReference>
<dbReference type="InterPro" id="IPR001254">
    <property type="entry name" value="Trypsin_dom"/>
</dbReference>
<dbReference type="InParanoid" id="A0A6J0C0R5"/>
<comment type="similarity">
    <text evidence="1">Belongs to the peptidase S1 family.</text>
</comment>
<gene>
    <name evidence="9" type="primary">LOC107224476</name>
</gene>
<dbReference type="SMART" id="SM00020">
    <property type="entry name" value="Tryp_SPc"/>
    <property type="match status" value="1"/>
</dbReference>
<dbReference type="KEGG" id="nlo:107224476"/>
<dbReference type="PRINTS" id="PR00722">
    <property type="entry name" value="CHYMOTRYPSIN"/>
</dbReference>
<dbReference type="OrthoDB" id="10059102at2759"/>
<reference evidence="9" key="1">
    <citation type="submission" date="2025-08" db="UniProtKB">
        <authorList>
            <consortium name="RefSeq"/>
        </authorList>
    </citation>
    <scope>IDENTIFICATION</scope>
    <source>
        <tissue evidence="9">Thorax and Abdomen</tissue>
    </source>
</reference>
<feature type="domain" description="Peptidase S1" evidence="7">
    <location>
        <begin position="32"/>
        <end position="259"/>
    </location>
</feature>
<dbReference type="Proteomes" id="UP000829291">
    <property type="component" value="Chromosome 4"/>
</dbReference>
<keyword evidence="6" id="KW-0732">Signal</keyword>
<keyword evidence="3" id="KW-0378">Hydrolase</keyword>
<dbReference type="PROSITE" id="PS50240">
    <property type="entry name" value="TRYPSIN_DOM"/>
    <property type="match status" value="1"/>
</dbReference>
<sequence length="260" mass="27322">MIKFTVLFALAAATVGAVPLLRTREVNPTHRIVGGAATTIEETPYQVSVRALGTHWCGGSIISETWILTAAECMSFPWTWYTVRSGSQLSNSGGTIHQAAATILHPSFGSNAYWHPVNDIALIQLSTSIVFDSTQAAISLYDLSEQTVIGAPAIVTGWGATSNHGAYSATLQAIAVPIISQDDCNEAYASIGGIEENHICAAWDEGGLGACQGDTGSPVAVHGRQAGIVSWTFQCGAVGFPGVYTEVAAYRTWITETSGV</sequence>
<evidence type="ECO:0000256" key="1">
    <source>
        <dbReference type="ARBA" id="ARBA00007664"/>
    </source>
</evidence>
<feature type="signal peptide" evidence="6">
    <location>
        <begin position="1"/>
        <end position="17"/>
    </location>
</feature>
<organism evidence="9">
    <name type="scientific">Neodiprion lecontei</name>
    <name type="common">Redheaded pine sawfly</name>
    <dbReference type="NCBI Taxonomy" id="441921"/>
    <lineage>
        <taxon>Eukaryota</taxon>
        <taxon>Metazoa</taxon>
        <taxon>Ecdysozoa</taxon>
        <taxon>Arthropoda</taxon>
        <taxon>Hexapoda</taxon>
        <taxon>Insecta</taxon>
        <taxon>Pterygota</taxon>
        <taxon>Neoptera</taxon>
        <taxon>Endopterygota</taxon>
        <taxon>Hymenoptera</taxon>
        <taxon>Tenthredinoidea</taxon>
        <taxon>Diprionidae</taxon>
        <taxon>Diprioninae</taxon>
        <taxon>Neodiprion</taxon>
    </lineage>
</organism>
<evidence type="ECO:0000256" key="3">
    <source>
        <dbReference type="ARBA" id="ARBA00022801"/>
    </source>
</evidence>
<evidence type="ECO:0000259" key="7">
    <source>
        <dbReference type="PROSITE" id="PS50240"/>
    </source>
</evidence>